<dbReference type="SMART" id="SM00382">
    <property type="entry name" value="AAA"/>
    <property type="match status" value="1"/>
</dbReference>
<comment type="similarity">
    <text evidence="1">Belongs to the AAA ATPase family. Highly divergent.</text>
</comment>
<evidence type="ECO:0000313" key="5">
    <source>
        <dbReference type="Proteomes" id="UP000192439"/>
    </source>
</evidence>
<dbReference type="Gene3D" id="3.40.50.300">
    <property type="entry name" value="P-loop containing nucleotide triphosphate hydrolases"/>
    <property type="match status" value="1"/>
</dbReference>
<dbReference type="Proteomes" id="UP000192439">
    <property type="component" value="Chromosome"/>
</dbReference>
<dbReference type="Pfam" id="PF00004">
    <property type="entry name" value="AAA"/>
    <property type="match status" value="1"/>
</dbReference>
<accession>A0AB33BYV9</accession>
<evidence type="ECO:0000313" key="4">
    <source>
        <dbReference type="EMBL" id="ARI80753.1"/>
    </source>
</evidence>
<dbReference type="InterPro" id="IPR052381">
    <property type="entry name" value="AAA_domain_protein"/>
</dbReference>
<name>A0AB33BYV9_MICA7</name>
<dbReference type="PANTHER" id="PTHR42960">
    <property type="entry name" value="YCF46 PROTEIN"/>
    <property type="match status" value="1"/>
</dbReference>
<gene>
    <name evidence="4" type="ORF">BH695_1472</name>
</gene>
<dbReference type="Gene3D" id="1.10.8.60">
    <property type="match status" value="1"/>
</dbReference>
<dbReference type="InterPro" id="IPR003959">
    <property type="entry name" value="ATPase_AAA_core"/>
</dbReference>
<dbReference type="Pfam" id="PF17862">
    <property type="entry name" value="AAA_lid_3"/>
    <property type="match status" value="1"/>
</dbReference>
<keyword evidence="5" id="KW-1185">Reference proteome</keyword>
<dbReference type="AlphaFoldDB" id="A0AB33BYV9"/>
<dbReference type="SUPFAM" id="SSF52540">
    <property type="entry name" value="P-loop containing nucleoside triphosphate hydrolases"/>
    <property type="match status" value="2"/>
</dbReference>
<dbReference type="RefSeq" id="WP_002741410.1">
    <property type="nucleotide sequence ID" value="NZ_CP020771.1"/>
</dbReference>
<dbReference type="EMBL" id="CP020771">
    <property type="protein sequence ID" value="ARI80753.1"/>
    <property type="molecule type" value="Genomic_DNA"/>
</dbReference>
<dbReference type="GO" id="GO:0016887">
    <property type="term" value="F:ATP hydrolysis activity"/>
    <property type="evidence" value="ECO:0007669"/>
    <property type="project" value="InterPro"/>
</dbReference>
<dbReference type="InterPro" id="IPR027417">
    <property type="entry name" value="P-loop_NTPase"/>
</dbReference>
<proteinExistence type="inferred from homology"/>
<dbReference type="CDD" id="cd19507">
    <property type="entry name" value="RecA-like_Ycf46-like"/>
    <property type="match status" value="1"/>
</dbReference>
<evidence type="ECO:0000256" key="1">
    <source>
        <dbReference type="ARBA" id="ARBA00038088"/>
    </source>
</evidence>
<sequence>MKEELGILVKAQYPLIYLVTSEEERAEEAISKIAQLNTQHRRVFVWTVTHGMIEQGQPRQTSQHNTVSPEAAIEWVVRQREGGIYIFKDLHPFITSAPVTRWLRDAIASFKGTEKIIILMSPLQEVPIELEKDVVVLDFPLPDMGELDTVLSQHLGKNQNRRTTTEVREKLLKAALGLTKDEAEKVYRKAYVKANKLTEDEVEIVLSEKKQLIRRNGILEYIEEDETINAVGGLEELKKWLRQRSNAFTERARGYGLPQPKGMLILGVPGCGKSLIAKTTSRLWSLPLLRLDMGRVYDGSMVGRSEANLRNALKTAESISPAILFIDELDKAFAGGTGSADSDGGTSSRIFGSFLTWMQEKTSPVFVMATANRIERLPGEFLRKGRFDEIFFVDLPNSEERQDIFNIHLTKRRSDISRFDLEQLAKVSDGFSGAEIEQALIAAMYEAFAQDREFTQLDIIAAIKATLPLSRTMTEQVTALRDWARQRARPASASVAEYQRLEF</sequence>
<dbReference type="GO" id="GO:0005524">
    <property type="term" value="F:ATP binding"/>
    <property type="evidence" value="ECO:0007669"/>
    <property type="project" value="InterPro"/>
</dbReference>
<evidence type="ECO:0000256" key="2">
    <source>
        <dbReference type="ARBA" id="ARBA00040480"/>
    </source>
</evidence>
<feature type="domain" description="AAA+ ATPase" evidence="3">
    <location>
        <begin position="259"/>
        <end position="397"/>
    </location>
</feature>
<protein>
    <recommendedName>
        <fullName evidence="2">Uncharacterized AAA domain-containing protein ycf46</fullName>
    </recommendedName>
</protein>
<evidence type="ECO:0000259" key="3">
    <source>
        <dbReference type="SMART" id="SM00382"/>
    </source>
</evidence>
<dbReference type="InterPro" id="IPR003593">
    <property type="entry name" value="AAA+_ATPase"/>
</dbReference>
<dbReference type="PANTHER" id="PTHR42960:SF2">
    <property type="entry name" value="CELL DIVISION CYCLE PROTEIN"/>
    <property type="match status" value="1"/>
</dbReference>
<organism evidence="4 5">
    <name type="scientific">Microcystis aeruginosa PCC 7806SL</name>
    <dbReference type="NCBI Taxonomy" id="1903187"/>
    <lineage>
        <taxon>Bacteria</taxon>
        <taxon>Bacillati</taxon>
        <taxon>Cyanobacteriota</taxon>
        <taxon>Cyanophyceae</taxon>
        <taxon>Oscillatoriophycideae</taxon>
        <taxon>Chroococcales</taxon>
        <taxon>Microcystaceae</taxon>
        <taxon>Microcystis</taxon>
    </lineage>
</organism>
<reference evidence="4 5" key="1">
    <citation type="journal article" date="2018" name="Harmful Algae">
        <title>The highly heterogeneous methylated genomes and diverse restriction-modification systems of bloom-forming Microcystis.</title>
        <authorList>
            <person name="Zhao L."/>
            <person name="Song Y."/>
            <person name="Li L."/>
            <person name="Gan N."/>
            <person name="Brand J.J."/>
            <person name="Song L."/>
        </authorList>
    </citation>
    <scope>NUCLEOTIDE SEQUENCE [LARGE SCALE GENOMIC DNA]</scope>
    <source>
        <strain evidence="4 5">PCC 7806SL</strain>
    </source>
</reference>
<dbReference type="InterPro" id="IPR041569">
    <property type="entry name" value="AAA_lid_3"/>
</dbReference>